<name>A0A0K2H3D6_9CORY</name>
<proteinExistence type="predicted"/>
<evidence type="ECO:0000313" key="3">
    <source>
        <dbReference type="Proteomes" id="UP000058446"/>
    </source>
</evidence>
<dbReference type="InterPro" id="IPR029432">
    <property type="entry name" value="Gp28/Gp37-like_dom"/>
</dbReference>
<dbReference type="OrthoDB" id="4410004at2"/>
<dbReference type="RefSeq" id="WP_053411700.1">
    <property type="nucleotide sequence ID" value="NZ_CP006841.1"/>
</dbReference>
<dbReference type="KEGG" id="clw:CLAC_03480"/>
<dbReference type="AlphaFoldDB" id="A0A0K2H3D6"/>
<feature type="domain" description="Gp28/Gp37-like" evidence="1">
    <location>
        <begin position="46"/>
        <end position="478"/>
    </location>
</feature>
<accession>A0A0K2H3D6</accession>
<dbReference type="Pfam" id="PF14594">
    <property type="entry name" value="Sipho_Gp37"/>
    <property type="match status" value="1"/>
</dbReference>
<sequence length="506" mass="54687">MVAPLDLDQAVAAMEAANRLRVDTPTRIDLWSRHGFEGTVGLFESVQVRWSASGQASFVMRGSDPLAALVRSCRKNLVRVRIWYGSQHWDGRVWVSRDSGVGSEWKVTAECVGVERILDGILTYPEPLAGIEWAQVLRKSVYTGPVATGLLALVALNVQRLQRPHRQLGLPIDVIPKNPLLDGSPWRTWAVAMEPISQVAEEMLKDAQGYRLRVRQWLPGDEKPHPLWLHTTPRIVVDVVQSPWLYGVGGGLTVFSSLAREMATFVGDAVGWIAQGASRNLSKRWSELVNGKPIPAVIWQEGCPGVLDANVDNQHPQAAAAVVGGAAPDWLNTLIQDGSELAVTSLLGGLGIVMPGLGGIVGKALTNRVGTYQRTVDWSTLLQVGPEAIPETFQSTSAALTLSASQAARSALMEAAPQTFTELTVMDGMPWRFGEDFQVGDSLGWWHMDGELYVGPCTGVDMSVTREEGAVIKASIGTPPIIAPGEQAKRIASSAVTIANALTLKY</sequence>
<evidence type="ECO:0000313" key="2">
    <source>
        <dbReference type="EMBL" id="ALA68453.1"/>
    </source>
</evidence>
<dbReference type="Proteomes" id="UP000058446">
    <property type="component" value="Chromosome"/>
</dbReference>
<protein>
    <recommendedName>
        <fullName evidence="1">Gp28/Gp37-like domain-containing protein</fullName>
    </recommendedName>
</protein>
<evidence type="ECO:0000259" key="1">
    <source>
        <dbReference type="Pfam" id="PF14594"/>
    </source>
</evidence>
<dbReference type="PATRIC" id="fig|1408189.4.peg.696"/>
<gene>
    <name evidence="2" type="ORF">CLAC_03480</name>
</gene>
<reference evidence="2 3" key="1">
    <citation type="submission" date="2013-10" db="EMBL/GenBank/DDBJ databases">
        <title>Complete genome sequence of Corynebacterium lactis DSM 45799(T), isolated from raw cow milk.</title>
        <authorList>
            <person name="Ruckert C."/>
            <person name="Albersmeier A."/>
            <person name="Lipski A."/>
            <person name="Kalinowski J."/>
        </authorList>
    </citation>
    <scope>NUCLEOTIDE SEQUENCE [LARGE SCALE GENOMIC DNA]</scope>
    <source>
        <strain evidence="2 3">RW2-5</strain>
    </source>
</reference>
<keyword evidence="3" id="KW-1185">Reference proteome</keyword>
<dbReference type="EMBL" id="CP006841">
    <property type="protein sequence ID" value="ALA68453.1"/>
    <property type="molecule type" value="Genomic_DNA"/>
</dbReference>
<dbReference type="STRING" id="1408189.CLAC_03480"/>
<organism evidence="2 3">
    <name type="scientific">Corynebacterium lactis RW2-5</name>
    <dbReference type="NCBI Taxonomy" id="1408189"/>
    <lineage>
        <taxon>Bacteria</taxon>
        <taxon>Bacillati</taxon>
        <taxon>Actinomycetota</taxon>
        <taxon>Actinomycetes</taxon>
        <taxon>Mycobacteriales</taxon>
        <taxon>Corynebacteriaceae</taxon>
        <taxon>Corynebacterium</taxon>
    </lineage>
</organism>